<dbReference type="AlphaFoldDB" id="A0A242K811"/>
<evidence type="ECO:0000256" key="2">
    <source>
        <dbReference type="ARBA" id="ARBA00022475"/>
    </source>
</evidence>
<keyword evidence="3 7" id="KW-0812">Transmembrane</keyword>
<sequence length="887" mass="101231">MREVKHSFMRFLSIAILIALGTSFFIGLKSAAPNILTAGNRYFAAFDFYDLRLISADGISEEQAKEIAELAEIKVVARKQVVHQIMASHELSVEVDTYENGQYEIIEGRAPKNATEILLDAKVQEQISLGDKVSFKQAVSEEERVFQQSEFKVVGFANSYRFLSKEARGATTIGNGELNCFAAVVSAAFAFEGNVLDIRLTEDGKLVDRFEVSYLKRLSEVRGSLCQVRERQQEEMKQSFENKLSKNETELQAKIQETKDGLGQLENQISQLSEVDSQSPEEVQQLISAGITPTDTVRKELEKERGAAAEAITTMENELNGIEDMREAYRQPTYEVQGINQTVTFNSFKENIQCLDALGNILPVVFFFVACLITVSIITRMIEQERKQIGTLKALGVKSSVIMRKYSIYSILSGSVGLLLGILAGNFLFSKLLIDLYVPLYILKEYELIVYWPLFWIAVSASLLSIVVIPYFFYRKTLGSPALHLMRAKPPIKGRKILLEYMPIIWNRCSFSLKMSLRTIFRYKLRMLLLFIGIMGCMVLLVVGYGAKNAVSQLQDQQFNQILHYDMLTVFNANVEKEELESYYELIDKKEMKRLETRQEKWHAIVQDGEELELTTLVPLTDSAKNELGQYIQMVDSVSKKVVKLGRDEVFISKKMAQLLHLKEGDYLEIKNAENEKVRVPISRIVDNYYLHYLYIGEAAYKRLFNETISTNTELLRYHSVSEKDKKEILEAQAVNTFTTKRQMIEKMDEVAVQLDHLIAIVIIAACVLGLVVIYNLSYINILERKQELSVVYAMGYRPIKRTMYIFREMNLLVMVSIVVGYYASLPVYKLVINQLELKFLKFPEPDQTTIFLQSAGTLVVVFCLLVVIMHQKIKKMDVLGALKDRE</sequence>
<proteinExistence type="predicted"/>
<dbReference type="Pfam" id="PF02687">
    <property type="entry name" value="FtsX"/>
    <property type="match status" value="2"/>
</dbReference>
<feature type="domain" description="ABC3 transporter permease C-terminal" evidence="8">
    <location>
        <begin position="361"/>
        <end position="478"/>
    </location>
</feature>
<dbReference type="GO" id="GO:0005886">
    <property type="term" value="C:plasma membrane"/>
    <property type="evidence" value="ECO:0007669"/>
    <property type="project" value="UniProtKB-SubCell"/>
</dbReference>
<dbReference type="InterPro" id="IPR003838">
    <property type="entry name" value="ABC3_permease_C"/>
</dbReference>
<gene>
    <name evidence="9" type="ORF">A5888_002279</name>
    <name evidence="10" type="ORF">A5888_004158</name>
</gene>
<keyword evidence="2" id="KW-1003">Cell membrane</keyword>
<comment type="subcellular location">
    <subcellularLocation>
        <location evidence="1">Cell membrane</location>
        <topology evidence="1">Multi-pass membrane protein</topology>
    </subcellularLocation>
</comment>
<keyword evidence="4 7" id="KW-1133">Transmembrane helix</keyword>
<keyword evidence="11" id="KW-1185">Reference proteome</keyword>
<reference evidence="10" key="2">
    <citation type="submission" date="2017-05" db="EMBL/GenBank/DDBJ databases">
        <authorList>
            <consortium name="The Broad Institute Genomics Platform"/>
            <consortium name="The Broad Institute Genomic Center for Infectious Diseases"/>
            <person name="Earl A."/>
            <person name="Manson A."/>
            <person name="Schwartman J."/>
            <person name="Gilmore M."/>
            <person name="Abouelleil A."/>
            <person name="Cao P."/>
            <person name="Chapman S."/>
            <person name="Cusick C."/>
            <person name="Shea T."/>
            <person name="Young S."/>
            <person name="Neafsey D."/>
            <person name="Nusbaum C."/>
            <person name="Birren B."/>
        </authorList>
    </citation>
    <scope>NUCLEOTIDE SEQUENCE</scope>
    <source>
        <strain evidence="10">9E7_DIV0242</strain>
    </source>
</reference>
<evidence type="ECO:0000256" key="6">
    <source>
        <dbReference type="SAM" id="Coils"/>
    </source>
</evidence>
<dbReference type="PANTHER" id="PTHR30287">
    <property type="entry name" value="MEMBRANE COMPONENT OF PREDICTED ABC SUPERFAMILY METABOLITE UPTAKE TRANSPORTER"/>
    <property type="match status" value="1"/>
</dbReference>
<reference evidence="10" key="3">
    <citation type="submission" date="2024-03" db="EMBL/GenBank/DDBJ databases">
        <title>The Genome Sequence of Enterococcus sp. DIV0242b.</title>
        <authorList>
            <consortium name="The Broad Institute Genomics Platform"/>
            <consortium name="The Broad Institute Microbial Omics Core"/>
            <consortium name="The Broad Institute Genomic Center for Infectious Diseases"/>
            <person name="Earl A."/>
            <person name="Manson A."/>
            <person name="Gilmore M."/>
            <person name="Schwartman J."/>
            <person name="Shea T."/>
            <person name="Abouelleil A."/>
            <person name="Cao P."/>
            <person name="Chapman S."/>
            <person name="Cusick C."/>
            <person name="Young S."/>
            <person name="Neafsey D."/>
            <person name="Nusbaum C."/>
            <person name="Birren B."/>
        </authorList>
    </citation>
    <scope>NUCLEOTIDE SEQUENCE</scope>
    <source>
        <strain evidence="10">9E7_DIV0242</strain>
    </source>
</reference>
<dbReference type="PANTHER" id="PTHR30287:SF1">
    <property type="entry name" value="INNER MEMBRANE PROTEIN"/>
    <property type="match status" value="1"/>
</dbReference>
<feature type="transmembrane region" description="Helical" evidence="7">
    <location>
        <begin position="810"/>
        <end position="831"/>
    </location>
</feature>
<evidence type="ECO:0000256" key="5">
    <source>
        <dbReference type="ARBA" id="ARBA00023136"/>
    </source>
</evidence>
<keyword evidence="6" id="KW-0175">Coiled coil</keyword>
<feature type="transmembrane region" description="Helical" evidence="7">
    <location>
        <begin position="357"/>
        <end position="378"/>
    </location>
</feature>
<feature type="transmembrane region" description="Helical" evidence="7">
    <location>
        <begin position="758"/>
        <end position="777"/>
    </location>
</feature>
<feature type="transmembrane region" description="Helical" evidence="7">
    <location>
        <begin position="851"/>
        <end position="870"/>
    </location>
</feature>
<dbReference type="EMBL" id="CP147247">
    <property type="protein sequence ID" value="WYJ92385.1"/>
    <property type="molecule type" value="Genomic_DNA"/>
</dbReference>
<evidence type="ECO:0000256" key="3">
    <source>
        <dbReference type="ARBA" id="ARBA00022692"/>
    </source>
</evidence>
<feature type="transmembrane region" description="Helical" evidence="7">
    <location>
        <begin position="408"/>
        <end position="429"/>
    </location>
</feature>
<evidence type="ECO:0000256" key="1">
    <source>
        <dbReference type="ARBA" id="ARBA00004651"/>
    </source>
</evidence>
<accession>A0A242K811</accession>
<evidence type="ECO:0000313" key="9">
    <source>
        <dbReference type="EMBL" id="OTP16065.1"/>
    </source>
</evidence>
<dbReference type="InterPro" id="IPR038766">
    <property type="entry name" value="Membrane_comp_ABC_pdt"/>
</dbReference>
<evidence type="ECO:0000256" key="7">
    <source>
        <dbReference type="SAM" id="Phobius"/>
    </source>
</evidence>
<reference evidence="9" key="1">
    <citation type="submission" date="2017-05" db="EMBL/GenBank/DDBJ databases">
        <title>The Genome Sequence of Enterococcus sp. 9E7_DIV0242.</title>
        <authorList>
            <consortium name="The Broad Institute Genomics Platform"/>
            <consortium name="The Broad Institute Genomic Center for Infectious Diseases"/>
            <person name="Earl A."/>
            <person name="Manson A."/>
            <person name="Schwartman J."/>
            <person name="Gilmore M."/>
            <person name="Abouelleil A."/>
            <person name="Cao P."/>
            <person name="Chapman S."/>
            <person name="Cusick C."/>
            <person name="Shea T."/>
            <person name="Young S."/>
            <person name="Neafsey D."/>
            <person name="Nusbaum C."/>
            <person name="Birren B."/>
        </authorList>
    </citation>
    <scope>NUCLEOTIDE SEQUENCE [LARGE SCALE GENOMIC DNA]</scope>
    <source>
        <strain evidence="9">9E7_DIV0242</strain>
    </source>
</reference>
<organism evidence="9">
    <name type="scientific">Candidatus Enterococcus clewellii</name>
    <dbReference type="NCBI Taxonomy" id="1834193"/>
    <lineage>
        <taxon>Bacteria</taxon>
        <taxon>Bacillati</taxon>
        <taxon>Bacillota</taxon>
        <taxon>Bacilli</taxon>
        <taxon>Lactobacillales</taxon>
        <taxon>Enterococcaceae</taxon>
        <taxon>Enterococcus</taxon>
    </lineage>
</organism>
<evidence type="ECO:0000256" key="4">
    <source>
        <dbReference type="ARBA" id="ARBA00022989"/>
    </source>
</evidence>
<dbReference type="Proteomes" id="UP000195141">
    <property type="component" value="Chromosome"/>
</dbReference>
<evidence type="ECO:0000313" key="10">
    <source>
        <dbReference type="EMBL" id="WYJ92385.1"/>
    </source>
</evidence>
<feature type="domain" description="ABC3 transporter permease C-terminal" evidence="8">
    <location>
        <begin position="761"/>
        <end position="877"/>
    </location>
</feature>
<name>A0A242K811_9ENTE</name>
<feature type="coiled-coil region" evidence="6">
    <location>
        <begin position="237"/>
        <end position="318"/>
    </location>
</feature>
<dbReference type="EMBL" id="NGMM01000003">
    <property type="protein sequence ID" value="OTP16065.1"/>
    <property type="molecule type" value="Genomic_DNA"/>
</dbReference>
<feature type="transmembrane region" description="Helical" evidence="7">
    <location>
        <begin position="527"/>
        <end position="547"/>
    </location>
</feature>
<protein>
    <recommendedName>
        <fullName evidence="8">ABC3 transporter permease C-terminal domain-containing protein</fullName>
    </recommendedName>
</protein>
<evidence type="ECO:0000259" key="8">
    <source>
        <dbReference type="Pfam" id="PF02687"/>
    </source>
</evidence>
<keyword evidence="5 7" id="KW-0472">Membrane</keyword>
<feature type="transmembrane region" description="Helical" evidence="7">
    <location>
        <begin position="449"/>
        <end position="474"/>
    </location>
</feature>
<evidence type="ECO:0000313" key="11">
    <source>
        <dbReference type="Proteomes" id="UP000195141"/>
    </source>
</evidence>